<organism evidence="6 7">
    <name type="scientific">Nematostella vectensis</name>
    <name type="common">Starlet sea anemone</name>
    <dbReference type="NCBI Taxonomy" id="45351"/>
    <lineage>
        <taxon>Eukaryota</taxon>
        <taxon>Metazoa</taxon>
        <taxon>Cnidaria</taxon>
        <taxon>Anthozoa</taxon>
        <taxon>Hexacorallia</taxon>
        <taxon>Actiniaria</taxon>
        <taxon>Edwardsiidae</taxon>
        <taxon>Nematostella</taxon>
    </lineage>
</organism>
<keyword evidence="3 5" id="KW-1133">Transmembrane helix</keyword>
<feature type="transmembrane region" description="Helical" evidence="5">
    <location>
        <begin position="164"/>
        <end position="180"/>
    </location>
</feature>
<dbReference type="SUPFAM" id="SSF103473">
    <property type="entry name" value="MFS general substrate transporter"/>
    <property type="match status" value="1"/>
</dbReference>
<feature type="transmembrane region" description="Helical" evidence="5">
    <location>
        <begin position="7"/>
        <end position="25"/>
    </location>
</feature>
<evidence type="ECO:0008006" key="8">
    <source>
        <dbReference type="Google" id="ProtNLM"/>
    </source>
</evidence>
<accession>A7SUG3</accession>
<dbReference type="EMBL" id="DS469813">
    <property type="protein sequence ID" value="EDO32644.1"/>
    <property type="molecule type" value="Genomic_DNA"/>
</dbReference>
<dbReference type="GO" id="GO:0016020">
    <property type="term" value="C:membrane"/>
    <property type="evidence" value="ECO:0000318"/>
    <property type="project" value="GO_Central"/>
</dbReference>
<evidence type="ECO:0000313" key="7">
    <source>
        <dbReference type="Proteomes" id="UP000001593"/>
    </source>
</evidence>
<dbReference type="Proteomes" id="UP000001593">
    <property type="component" value="Unassembled WGS sequence"/>
</dbReference>
<proteinExistence type="predicted"/>
<dbReference type="InterPro" id="IPR036259">
    <property type="entry name" value="MFS_trans_sf"/>
</dbReference>
<dbReference type="HOGENOM" id="CLU_028365_1_0_1"/>
<dbReference type="OMA" id="WFIFACF"/>
<gene>
    <name evidence="6" type="ORF">NEMVEDRAFT_v1g53661</name>
</gene>
<dbReference type="PANTHER" id="PTHR23507">
    <property type="entry name" value="ZGC:174356"/>
    <property type="match status" value="1"/>
</dbReference>
<dbReference type="GO" id="GO:0055085">
    <property type="term" value="P:transmembrane transport"/>
    <property type="evidence" value="ECO:0000318"/>
    <property type="project" value="GO_Central"/>
</dbReference>
<dbReference type="InParanoid" id="A7SUG3"/>
<evidence type="ECO:0000313" key="6">
    <source>
        <dbReference type="EMBL" id="EDO32644.1"/>
    </source>
</evidence>
<reference evidence="6 7" key="1">
    <citation type="journal article" date="2007" name="Science">
        <title>Sea anemone genome reveals ancestral eumetazoan gene repertoire and genomic organization.</title>
        <authorList>
            <person name="Putnam N.H."/>
            <person name="Srivastava M."/>
            <person name="Hellsten U."/>
            <person name="Dirks B."/>
            <person name="Chapman J."/>
            <person name="Salamov A."/>
            <person name="Terry A."/>
            <person name="Shapiro H."/>
            <person name="Lindquist E."/>
            <person name="Kapitonov V.V."/>
            <person name="Jurka J."/>
            <person name="Genikhovich G."/>
            <person name="Grigoriev I.V."/>
            <person name="Lucas S.M."/>
            <person name="Steele R.E."/>
            <person name="Finnerty J.R."/>
            <person name="Technau U."/>
            <person name="Martindale M.Q."/>
            <person name="Rokhsar D.S."/>
        </authorList>
    </citation>
    <scope>NUCLEOTIDE SEQUENCE [LARGE SCALE GENOMIC DNA]</scope>
    <source>
        <strain evidence="7">CH2 X CH6</strain>
    </source>
</reference>
<evidence type="ECO:0000256" key="2">
    <source>
        <dbReference type="ARBA" id="ARBA00022692"/>
    </source>
</evidence>
<feature type="transmembrane region" description="Helical" evidence="5">
    <location>
        <begin position="186"/>
        <end position="206"/>
    </location>
</feature>
<evidence type="ECO:0000256" key="3">
    <source>
        <dbReference type="ARBA" id="ARBA00022989"/>
    </source>
</evidence>
<dbReference type="AlphaFoldDB" id="A7SUG3"/>
<feature type="transmembrane region" description="Helical" evidence="5">
    <location>
        <begin position="37"/>
        <end position="55"/>
    </location>
</feature>
<dbReference type="GO" id="GO:0022857">
    <property type="term" value="F:transmembrane transporter activity"/>
    <property type="evidence" value="ECO:0000318"/>
    <property type="project" value="GO_Central"/>
</dbReference>
<comment type="subcellular location">
    <subcellularLocation>
        <location evidence="1">Membrane</location>
        <topology evidence="1">Multi-pass membrane protein</topology>
    </subcellularLocation>
</comment>
<protein>
    <recommendedName>
        <fullName evidence="8">Major facilitator superfamily (MFS) profile domain-containing protein</fullName>
    </recommendedName>
</protein>
<dbReference type="PANTHER" id="PTHR23507:SF1">
    <property type="entry name" value="FI18259P1-RELATED"/>
    <property type="match status" value="1"/>
</dbReference>
<sequence length="259" mass="28629">GFIEPYWFIFACFTLATFYVVLTTGPWLRTYGFIEPYWFIFACFTLATFYVVVLLPESTPKTKREPCRLLSCDSFKVIWSVYADPRNGYRRSLFLLLIGDGLVSLATMGLSGVISLFVLRSPLCWSPTYFGGFMAFRFLTQGIGGIVGIGIFKRFLSDSNIARVGLISLIASLVVFAFASKTWVVFLVPIVGLLTGTISPIMKGMITQLTRPDERGAAFSAVAAISTFCNFLGAFVFNPIYIRSQSIGFPGLVFLVCAA</sequence>
<evidence type="ECO:0000256" key="4">
    <source>
        <dbReference type="ARBA" id="ARBA00023136"/>
    </source>
</evidence>
<keyword evidence="2 5" id="KW-0812">Transmembrane</keyword>
<evidence type="ECO:0000256" key="5">
    <source>
        <dbReference type="SAM" id="Phobius"/>
    </source>
</evidence>
<keyword evidence="4 5" id="KW-0472">Membrane</keyword>
<feature type="non-terminal residue" evidence="6">
    <location>
        <position position="259"/>
    </location>
</feature>
<feature type="transmembrane region" description="Helical" evidence="5">
    <location>
        <begin position="93"/>
        <end position="117"/>
    </location>
</feature>
<keyword evidence="7" id="KW-1185">Reference proteome</keyword>
<dbReference type="PhylomeDB" id="A7SUG3"/>
<dbReference type="Gene3D" id="1.20.1250.20">
    <property type="entry name" value="MFS general substrate transporter like domains"/>
    <property type="match status" value="1"/>
</dbReference>
<dbReference type="eggNOG" id="KOG2816">
    <property type="taxonomic scope" value="Eukaryota"/>
</dbReference>
<evidence type="ECO:0000256" key="1">
    <source>
        <dbReference type="ARBA" id="ARBA00004141"/>
    </source>
</evidence>
<feature type="transmembrane region" description="Helical" evidence="5">
    <location>
        <begin position="218"/>
        <end position="242"/>
    </location>
</feature>
<name>A7SUG3_NEMVE</name>
<feature type="non-terminal residue" evidence="6">
    <location>
        <position position="1"/>
    </location>
</feature>
<feature type="transmembrane region" description="Helical" evidence="5">
    <location>
        <begin position="129"/>
        <end position="152"/>
    </location>
</feature>